<name>A0AAI9YBY2_9PEZI</name>
<comment type="caution">
    <text evidence="3">The sequence shown here is derived from an EMBL/GenBank/DDBJ whole genome shotgun (WGS) entry which is preliminary data.</text>
</comment>
<evidence type="ECO:0000313" key="3">
    <source>
        <dbReference type="EMBL" id="KAK1496313.1"/>
    </source>
</evidence>
<dbReference type="InterPro" id="IPR056120">
    <property type="entry name" value="DUF7703"/>
</dbReference>
<dbReference type="EMBL" id="MPDP01000014">
    <property type="protein sequence ID" value="KAK1496313.1"/>
    <property type="molecule type" value="Genomic_DNA"/>
</dbReference>
<evidence type="ECO:0000259" key="2">
    <source>
        <dbReference type="Pfam" id="PF24802"/>
    </source>
</evidence>
<dbReference type="AlphaFoldDB" id="A0AAI9YBY2"/>
<organism evidence="3 4">
    <name type="scientific">Colletotrichum cuscutae</name>
    <dbReference type="NCBI Taxonomy" id="1209917"/>
    <lineage>
        <taxon>Eukaryota</taxon>
        <taxon>Fungi</taxon>
        <taxon>Dikarya</taxon>
        <taxon>Ascomycota</taxon>
        <taxon>Pezizomycotina</taxon>
        <taxon>Sordariomycetes</taxon>
        <taxon>Hypocreomycetidae</taxon>
        <taxon>Glomerellales</taxon>
        <taxon>Glomerellaceae</taxon>
        <taxon>Colletotrichum</taxon>
        <taxon>Colletotrichum acutatum species complex</taxon>
    </lineage>
</organism>
<dbReference type="Pfam" id="PF24802">
    <property type="entry name" value="DUF7703"/>
    <property type="match status" value="1"/>
</dbReference>
<proteinExistence type="predicted"/>
<sequence>MGQIFTKPRLRDLKQSLFSHLRSSFVKISISMSALIPEHVRDGCSTPAFEFILATVFHSIAMYNVVELDLLIWSTFVRRSGLYFWSFVIATNGIIFYSVGFVLLAYTLQSPDYYMIFLLVLGIILMVSGQSMVLYSRLHLARQEPLVLRSVLLMIIIFGTVTHTPTMVFQFGTTAKPLNLITWFKVLFVWRKVEMTMFCIEESIISGLYIHAAISFFRLKTSAHGNPVKDLATPLLVVNGFVIFLDLTLLATRIQHYTASNFQRRALHNRITLLDSIALLVGSLWARISCQQLPLFCPQPGAQLPIPAHLPTYLLTHL</sequence>
<keyword evidence="4" id="KW-1185">Reference proteome</keyword>
<keyword evidence="1" id="KW-0812">Transmembrane</keyword>
<evidence type="ECO:0000313" key="4">
    <source>
        <dbReference type="Proteomes" id="UP001239213"/>
    </source>
</evidence>
<feature type="transmembrane region" description="Helical" evidence="1">
    <location>
        <begin position="82"/>
        <end position="107"/>
    </location>
</feature>
<accession>A0AAI9YBY2</accession>
<gene>
    <name evidence="3" type="ORF">CCUS01_13340</name>
</gene>
<reference evidence="3" key="1">
    <citation type="submission" date="2016-11" db="EMBL/GenBank/DDBJ databases">
        <title>The genome sequence of Colletotrichum cuscutae.</title>
        <authorList>
            <person name="Baroncelli R."/>
        </authorList>
    </citation>
    <scope>NUCLEOTIDE SEQUENCE</scope>
    <source>
        <strain evidence="3">IMI 304802</strain>
    </source>
</reference>
<feature type="transmembrane region" description="Helical" evidence="1">
    <location>
        <begin position="146"/>
        <end position="162"/>
    </location>
</feature>
<protein>
    <recommendedName>
        <fullName evidence="2">DUF7703 domain-containing protein</fullName>
    </recommendedName>
</protein>
<keyword evidence="1" id="KW-1133">Transmembrane helix</keyword>
<dbReference type="PANTHER" id="PTHR37013:SF3">
    <property type="entry name" value="INTEGRAL MEMBRANE PROTEIN (AFU_ORTHOLOGUE AFUA_1G05950)"/>
    <property type="match status" value="1"/>
</dbReference>
<keyword evidence="1" id="KW-0472">Membrane</keyword>
<feature type="domain" description="DUF7703" evidence="2">
    <location>
        <begin position="55"/>
        <end position="250"/>
    </location>
</feature>
<dbReference type="Proteomes" id="UP001239213">
    <property type="component" value="Unassembled WGS sequence"/>
</dbReference>
<dbReference type="PANTHER" id="PTHR37013">
    <property type="entry name" value="INTEGRAL MEMBRANE PROTEIN (AFU_ORTHOLOGUE AFUA_1G05950)-RELATED"/>
    <property type="match status" value="1"/>
</dbReference>
<feature type="transmembrane region" description="Helical" evidence="1">
    <location>
        <begin position="113"/>
        <end position="134"/>
    </location>
</feature>
<feature type="transmembrane region" description="Helical" evidence="1">
    <location>
        <begin position="231"/>
        <end position="250"/>
    </location>
</feature>
<feature type="transmembrane region" description="Helical" evidence="1">
    <location>
        <begin position="271"/>
        <end position="288"/>
    </location>
</feature>
<evidence type="ECO:0000256" key="1">
    <source>
        <dbReference type="SAM" id="Phobius"/>
    </source>
</evidence>